<name>A0ABS9Z1M1_9HYPH</name>
<dbReference type="RefSeq" id="WP_243065432.1">
    <property type="nucleotide sequence ID" value="NZ_JAIVFK010000011.1"/>
</dbReference>
<dbReference type="InterPro" id="IPR004513">
    <property type="entry name" value="FtsX"/>
</dbReference>
<keyword evidence="1" id="KW-1133">Transmembrane helix</keyword>
<keyword evidence="3" id="KW-1185">Reference proteome</keyword>
<evidence type="ECO:0000256" key="1">
    <source>
        <dbReference type="SAM" id="Phobius"/>
    </source>
</evidence>
<dbReference type="Proteomes" id="UP001139104">
    <property type="component" value="Unassembled WGS sequence"/>
</dbReference>
<keyword evidence="1" id="KW-0812">Transmembrane</keyword>
<evidence type="ECO:0000313" key="3">
    <source>
        <dbReference type="Proteomes" id="UP001139104"/>
    </source>
</evidence>
<reference evidence="2" key="1">
    <citation type="journal article" date="2022" name="ISME J.">
        <title>Identification of active gaseous-alkane degraders at natural gas seeps.</title>
        <authorList>
            <person name="Farhan Ul Haque M."/>
            <person name="Hernandez M."/>
            <person name="Crombie A.T."/>
            <person name="Murrell J.C."/>
        </authorList>
    </citation>
    <scope>NUCLEOTIDE SEQUENCE</scope>
    <source>
        <strain evidence="2">PC2</strain>
    </source>
</reference>
<accession>A0ABS9Z1M1</accession>
<organism evidence="2 3">
    <name type="scientific">Candidatus Rhodoblastus alkanivorans</name>
    <dbReference type="NCBI Taxonomy" id="2954117"/>
    <lineage>
        <taxon>Bacteria</taxon>
        <taxon>Pseudomonadati</taxon>
        <taxon>Pseudomonadota</taxon>
        <taxon>Alphaproteobacteria</taxon>
        <taxon>Hyphomicrobiales</taxon>
        <taxon>Rhodoblastaceae</taxon>
        <taxon>Rhodoblastus</taxon>
    </lineage>
</organism>
<feature type="transmembrane region" description="Helical" evidence="1">
    <location>
        <begin position="241"/>
        <end position="263"/>
    </location>
</feature>
<dbReference type="EMBL" id="JAIVFP010000001">
    <property type="protein sequence ID" value="MCI4681360.1"/>
    <property type="molecule type" value="Genomic_DNA"/>
</dbReference>
<gene>
    <name evidence="2" type="ORF">K2U94_01010</name>
</gene>
<protein>
    <submittedName>
        <fullName evidence="2">ABC transporter permease</fullName>
    </submittedName>
</protein>
<dbReference type="PANTHER" id="PTHR47755">
    <property type="entry name" value="CELL DIVISION PROTEIN FTSX"/>
    <property type="match status" value="1"/>
</dbReference>
<feature type="transmembrane region" description="Helical" evidence="1">
    <location>
        <begin position="182"/>
        <end position="205"/>
    </location>
</feature>
<feature type="transmembrane region" description="Helical" evidence="1">
    <location>
        <begin position="39"/>
        <end position="63"/>
    </location>
</feature>
<proteinExistence type="predicted"/>
<keyword evidence="1" id="KW-0472">Membrane</keyword>
<feature type="transmembrane region" description="Helical" evidence="1">
    <location>
        <begin position="283"/>
        <end position="307"/>
    </location>
</feature>
<sequence length="324" mass="34123">MPFSADTNAARPPIETLDLTDAWSHTPLVPSETVAGRSLTIVIAIMTFLAALTAGFAIVLAGASREWRGEVGLEMTIQVLPRPGRDIEADAAKAAQIAASFPGVVEARPFTRKESEDLLSPWLGAGLDLSQLPVPRLIVVRRDPEKQIDEIGLRAALDAALPNAVLDNHGAWLRRLGAMAQVVVGAATGIFFLVLIAMALAVSFATRGAMAGNREIIEALHYVGAADSFIARQFQFHFLRLGLRGAATGGGAAIALFLLLGFLSRHWATSAGGEQAEALFGSFSLGWSGIVAIAMISLAAALLAGLMSRAIVFRALRGFFGVAN</sequence>
<evidence type="ECO:0000313" key="2">
    <source>
        <dbReference type="EMBL" id="MCI4681360.1"/>
    </source>
</evidence>
<dbReference type="PANTHER" id="PTHR47755:SF1">
    <property type="entry name" value="CELL DIVISION PROTEIN FTSX"/>
    <property type="match status" value="1"/>
</dbReference>
<comment type="caution">
    <text evidence="2">The sequence shown here is derived from an EMBL/GenBank/DDBJ whole genome shotgun (WGS) entry which is preliminary data.</text>
</comment>